<evidence type="ECO:0000313" key="2">
    <source>
        <dbReference type="Proteomes" id="UP001497680"/>
    </source>
</evidence>
<reference evidence="1 2" key="1">
    <citation type="journal article" date="2022" name="New Phytol.">
        <title>Ecological generalism drives hyperdiversity of secondary metabolite gene clusters in xylarialean endophytes.</title>
        <authorList>
            <person name="Franco M.E.E."/>
            <person name="Wisecaver J.H."/>
            <person name="Arnold A.E."/>
            <person name="Ju Y.M."/>
            <person name="Slot J.C."/>
            <person name="Ahrendt S."/>
            <person name="Moore L.P."/>
            <person name="Eastman K.E."/>
            <person name="Scott K."/>
            <person name="Konkel Z."/>
            <person name="Mondo S.J."/>
            <person name="Kuo A."/>
            <person name="Hayes R.D."/>
            <person name="Haridas S."/>
            <person name="Andreopoulos B."/>
            <person name="Riley R."/>
            <person name="LaButti K."/>
            <person name="Pangilinan J."/>
            <person name="Lipzen A."/>
            <person name="Amirebrahimi M."/>
            <person name="Yan J."/>
            <person name="Adam C."/>
            <person name="Keymanesh K."/>
            <person name="Ng V."/>
            <person name="Louie K."/>
            <person name="Northen T."/>
            <person name="Drula E."/>
            <person name="Henrissat B."/>
            <person name="Hsieh H.M."/>
            <person name="Youens-Clark K."/>
            <person name="Lutzoni F."/>
            <person name="Miadlikowska J."/>
            <person name="Eastwood D.C."/>
            <person name="Hamelin R.C."/>
            <person name="Grigoriev I.V."/>
            <person name="U'Ren J.M."/>
        </authorList>
    </citation>
    <scope>NUCLEOTIDE SEQUENCE [LARGE SCALE GENOMIC DNA]</scope>
    <source>
        <strain evidence="1 2">ER1909</strain>
    </source>
</reference>
<keyword evidence="2" id="KW-1185">Reference proteome</keyword>
<proteinExistence type="predicted"/>
<accession>A0ACC0CWZ6</accession>
<dbReference type="EMBL" id="MU394330">
    <property type="protein sequence ID" value="KAI6084971.1"/>
    <property type="molecule type" value="Genomic_DNA"/>
</dbReference>
<name>A0ACC0CWZ6_9PEZI</name>
<evidence type="ECO:0000313" key="1">
    <source>
        <dbReference type="EMBL" id="KAI6084971.1"/>
    </source>
</evidence>
<comment type="caution">
    <text evidence="1">The sequence shown here is derived from an EMBL/GenBank/DDBJ whole genome shotgun (WGS) entry which is preliminary data.</text>
</comment>
<gene>
    <name evidence="1" type="ORF">F4821DRAFT_261334</name>
</gene>
<protein>
    <submittedName>
        <fullName evidence="1">Uncharacterized protein</fullName>
    </submittedName>
</protein>
<sequence length="400" mass="45046">MSLDNFQSLSPAEQEFILNSPALEPPEGVVPNFADPNTDTYRSDIAQFTNALCLILSTAAVLTRAYSRFCAKRIEIEDVLAFAVFGTFIGCVYCNFWIIEANGLFVHQWNVQIRHVSLLRYIFHVGLNLCAVTIMLLKAAILLEWQRLFVAPGTRNYFFWTCRLVLWLHILFHASWVVVENTACTPYRKLWDVTVSNGTCIDVRALYIPAAVINLISNIIILVLPQRVIWGLHTSSKNKLGVSLIFAVGILACGAAAFRIADSVRFYKSEDKIYTAAGMYLWVLAEQTSLYIVFCAPAAPKAFKAMGVKWRRMVAFLMPWAKPKVVRFATDEPRSGFDRKLSRNMFAKTGEEGISLTQVRSSRQSISESIEQLHRGDGILCTTHVTVEVAPKEDEDNDSR</sequence>
<dbReference type="Proteomes" id="UP001497680">
    <property type="component" value="Unassembled WGS sequence"/>
</dbReference>
<organism evidence="1 2">
    <name type="scientific">Hypoxylon rubiginosum</name>
    <dbReference type="NCBI Taxonomy" id="110542"/>
    <lineage>
        <taxon>Eukaryota</taxon>
        <taxon>Fungi</taxon>
        <taxon>Dikarya</taxon>
        <taxon>Ascomycota</taxon>
        <taxon>Pezizomycotina</taxon>
        <taxon>Sordariomycetes</taxon>
        <taxon>Xylariomycetidae</taxon>
        <taxon>Xylariales</taxon>
        <taxon>Hypoxylaceae</taxon>
        <taxon>Hypoxylon</taxon>
    </lineage>
</organism>